<evidence type="ECO:0000313" key="4">
    <source>
        <dbReference type="Proteomes" id="UP000663862"/>
    </source>
</evidence>
<dbReference type="Proteomes" id="UP000663862">
    <property type="component" value="Unassembled WGS sequence"/>
</dbReference>
<keyword evidence="2" id="KW-0812">Transmembrane</keyword>
<feature type="compositionally biased region" description="Polar residues" evidence="1">
    <location>
        <begin position="382"/>
        <end position="391"/>
    </location>
</feature>
<keyword evidence="2" id="KW-0472">Membrane</keyword>
<feature type="compositionally biased region" description="Low complexity" evidence="1">
    <location>
        <begin position="676"/>
        <end position="690"/>
    </location>
</feature>
<sequence length="777" mass="81174">MCGTITSISLPDLGACIGQWKLIDDIKTQVSINWQIFPLANIFLVGFQPSLVEQGYWYAFSIRLSPETPLAEIVYVLQWPANDSQLSWNIFNITKTNVTIIGRIPSIINQFQSWITSGSLVVQLTLNTSDIMSFFNGNKCFYIVYMRGQFYGNQPLPPDDIILNKSLCISCQVVNIMPTVNLNNTTYTTITRTLPPLSSAVDVSTIGSTATSVFNVLWSGRITNMLWSNDCYNLTSSCSQNLTASLQKAFCSLSSNGSASSFTCHQFILNSLKPGSILFSSTATVSSQLPQNSVVAFISNGLANVSSSNSSLLQFDPASNNLTNAPAVILTTSSESITNVDNTTIASRASTLTAVISSPGISTNKNVFPTDETTGTIYSSTAGSLATTQSPSGGTVGNSGSSTVVSTNTTEAVTSASIGSIFSSTAGSLATTQFQSGGTVGNIGSSTVGSLATTQSQSGGTVDNIGSSTVGSLATTQFQSSGTVGNIGSSAAVTQLSSASSLSNSTANGGISMSVSIANSHASTVVSTTTNGLSSAPLITSNGYATTILTANSSSASVFNLSWSGRITNMLWSNDCYNLTSSCSQNLTASLQKVFCSLSSNGSASSFTCDQFILNSLKPGSILFSSTATVSSQSPQNSIVANLNSVLSNMNSSSGSVLQFDPASNNLTVANSPQVTTNTTTPITANLTTTSPGNENSGDSSWQLIVGCVVGIGGFLILFTIILSVYICIKYRRQRSVPFNRGTQGKLKYNADVYKSLGDQHPTIGSESPDIIVTTAF</sequence>
<feature type="region of interest" description="Disordered" evidence="1">
    <location>
        <begin position="382"/>
        <end position="404"/>
    </location>
</feature>
<proteinExistence type="predicted"/>
<gene>
    <name evidence="3" type="ORF">TSG867_LOCUS18622</name>
</gene>
<feature type="transmembrane region" description="Helical" evidence="2">
    <location>
        <begin position="702"/>
        <end position="729"/>
    </location>
</feature>
<name>A0A820TK55_9BILA</name>
<protein>
    <submittedName>
        <fullName evidence="3">Uncharacterized protein</fullName>
    </submittedName>
</protein>
<comment type="caution">
    <text evidence="3">The sequence shown here is derived from an EMBL/GenBank/DDBJ whole genome shotgun (WGS) entry which is preliminary data.</text>
</comment>
<evidence type="ECO:0000256" key="2">
    <source>
        <dbReference type="SAM" id="Phobius"/>
    </source>
</evidence>
<evidence type="ECO:0000256" key="1">
    <source>
        <dbReference type="SAM" id="MobiDB-lite"/>
    </source>
</evidence>
<reference evidence="3" key="1">
    <citation type="submission" date="2021-02" db="EMBL/GenBank/DDBJ databases">
        <authorList>
            <person name="Nowell W R."/>
        </authorList>
    </citation>
    <scope>NUCLEOTIDE SEQUENCE</scope>
</reference>
<feature type="region of interest" description="Disordered" evidence="1">
    <location>
        <begin position="673"/>
        <end position="697"/>
    </location>
</feature>
<keyword evidence="2" id="KW-1133">Transmembrane helix</keyword>
<dbReference type="AlphaFoldDB" id="A0A820TK55"/>
<organism evidence="3 4">
    <name type="scientific">Rotaria socialis</name>
    <dbReference type="NCBI Taxonomy" id="392032"/>
    <lineage>
        <taxon>Eukaryota</taxon>
        <taxon>Metazoa</taxon>
        <taxon>Spiralia</taxon>
        <taxon>Gnathifera</taxon>
        <taxon>Rotifera</taxon>
        <taxon>Eurotatoria</taxon>
        <taxon>Bdelloidea</taxon>
        <taxon>Philodinida</taxon>
        <taxon>Philodinidae</taxon>
        <taxon>Rotaria</taxon>
    </lineage>
</organism>
<dbReference type="EMBL" id="CAJOBQ010001252">
    <property type="protein sequence ID" value="CAF4470801.1"/>
    <property type="molecule type" value="Genomic_DNA"/>
</dbReference>
<evidence type="ECO:0000313" key="3">
    <source>
        <dbReference type="EMBL" id="CAF4470801.1"/>
    </source>
</evidence>
<accession>A0A820TK55</accession>